<evidence type="ECO:0008006" key="5">
    <source>
        <dbReference type="Google" id="ProtNLM"/>
    </source>
</evidence>
<feature type="compositionally biased region" description="Basic and acidic residues" evidence="1">
    <location>
        <begin position="74"/>
        <end position="86"/>
    </location>
</feature>
<sequence length="86" mass="8993">MNLGLLSAAAAVVYAATVSLLAITATFARRAVRRREARATLLLLVPRRHADCPAGVERTGRAAGGGVGGLRPAARSEARDAARSRW</sequence>
<feature type="transmembrane region" description="Helical" evidence="2">
    <location>
        <begin position="6"/>
        <end position="28"/>
    </location>
</feature>
<organism evidence="3 4">
    <name type="scientific">Streptomyces silvisoli</name>
    <dbReference type="NCBI Taxonomy" id="3034235"/>
    <lineage>
        <taxon>Bacteria</taxon>
        <taxon>Bacillati</taxon>
        <taxon>Actinomycetota</taxon>
        <taxon>Actinomycetes</taxon>
        <taxon>Kitasatosporales</taxon>
        <taxon>Streptomycetaceae</taxon>
        <taxon>Streptomyces</taxon>
    </lineage>
</organism>
<evidence type="ECO:0000256" key="1">
    <source>
        <dbReference type="SAM" id="MobiDB-lite"/>
    </source>
</evidence>
<reference evidence="3 4" key="1">
    <citation type="submission" date="2023-03" db="EMBL/GenBank/DDBJ databases">
        <title>Draft genome sequence of Streptomyces sp. RB6PN23 isolated from peat swamp forest in Thailand.</title>
        <authorList>
            <person name="Klaysubun C."/>
            <person name="Duangmal K."/>
        </authorList>
    </citation>
    <scope>NUCLEOTIDE SEQUENCE [LARGE SCALE GENOMIC DNA]</scope>
    <source>
        <strain evidence="3 4">RB6PN23</strain>
    </source>
</reference>
<proteinExistence type="predicted"/>
<dbReference type="EMBL" id="JARJBC010000003">
    <property type="protein sequence ID" value="MDF3288766.1"/>
    <property type="molecule type" value="Genomic_DNA"/>
</dbReference>
<gene>
    <name evidence="3" type="ORF">P3G67_05870</name>
</gene>
<dbReference type="RefSeq" id="WP_276092512.1">
    <property type="nucleotide sequence ID" value="NZ_JARJBC010000003.1"/>
</dbReference>
<evidence type="ECO:0000313" key="4">
    <source>
        <dbReference type="Proteomes" id="UP001216579"/>
    </source>
</evidence>
<keyword evidence="2" id="KW-1133">Transmembrane helix</keyword>
<protein>
    <recommendedName>
        <fullName evidence="5">Secreted protein</fullName>
    </recommendedName>
</protein>
<keyword evidence="4" id="KW-1185">Reference proteome</keyword>
<dbReference type="Proteomes" id="UP001216579">
    <property type="component" value="Unassembled WGS sequence"/>
</dbReference>
<comment type="caution">
    <text evidence="3">The sequence shown here is derived from an EMBL/GenBank/DDBJ whole genome shotgun (WGS) entry which is preliminary data.</text>
</comment>
<feature type="region of interest" description="Disordered" evidence="1">
    <location>
        <begin position="55"/>
        <end position="86"/>
    </location>
</feature>
<evidence type="ECO:0000313" key="3">
    <source>
        <dbReference type="EMBL" id="MDF3288766.1"/>
    </source>
</evidence>
<keyword evidence="2" id="KW-0472">Membrane</keyword>
<name>A0ABT5ZG21_9ACTN</name>
<keyword evidence="2" id="KW-0812">Transmembrane</keyword>
<evidence type="ECO:0000256" key="2">
    <source>
        <dbReference type="SAM" id="Phobius"/>
    </source>
</evidence>
<accession>A0ABT5ZG21</accession>